<dbReference type="Proteomes" id="UP001387110">
    <property type="component" value="Unassembled WGS sequence"/>
</dbReference>
<dbReference type="Pfam" id="PF00528">
    <property type="entry name" value="BPD_transp_1"/>
    <property type="match status" value="1"/>
</dbReference>
<evidence type="ECO:0000256" key="8">
    <source>
        <dbReference type="RuleBase" id="RU363032"/>
    </source>
</evidence>
<feature type="transmembrane region" description="Helical" evidence="8">
    <location>
        <begin position="54"/>
        <end position="73"/>
    </location>
</feature>
<dbReference type="Proteomes" id="UP000053797">
    <property type="component" value="Unassembled WGS sequence"/>
</dbReference>
<evidence type="ECO:0000313" key="12">
    <source>
        <dbReference type="Proteomes" id="UP000053797"/>
    </source>
</evidence>
<evidence type="ECO:0000259" key="9">
    <source>
        <dbReference type="PROSITE" id="PS50928"/>
    </source>
</evidence>
<keyword evidence="4 8" id="KW-0812">Transmembrane</keyword>
<evidence type="ECO:0000256" key="7">
    <source>
        <dbReference type="ARBA" id="ARBA00023136"/>
    </source>
</evidence>
<dbReference type="SUPFAM" id="SSF161098">
    <property type="entry name" value="MetI-like"/>
    <property type="match status" value="1"/>
</dbReference>
<dbReference type="NCBIfam" id="TIGR01726">
    <property type="entry name" value="HEQRo_perm_3TM"/>
    <property type="match status" value="1"/>
</dbReference>
<sequence>MSELLTIVRDNSDVYAKAIGTTLLASGLAIVFALILGLILAVMRDSRLAVFSGFARLYVSFFRGTPLLLQILILYNGLVVLQLTGFQALAFGLSLHFSAYISESFRAAISSVDRGQWEAADSLGIPRRKTFKDVILPQALSRAIPPLSNSVIDIIKSTSLGTIVAVEELTYVSDQISATTYLVMPLLLFSAAIYWIMSTLIQSVQHRLEARFSIPE</sequence>
<dbReference type="InterPro" id="IPR000515">
    <property type="entry name" value="MetI-like"/>
</dbReference>
<gene>
    <name evidence="10" type="ORF">AS033_06490</name>
    <name evidence="11" type="ORF">SZL87_07465</name>
</gene>
<dbReference type="AlphaFoldDB" id="A0A0V8GFH3"/>
<reference evidence="11 13" key="2">
    <citation type="submission" date="2023-12" db="EMBL/GenBank/DDBJ databases">
        <authorList>
            <person name="Easwaran N."/>
            <person name="Lazarus H.P.S."/>
        </authorList>
    </citation>
    <scope>NUCLEOTIDE SEQUENCE [LARGE SCALE GENOMIC DNA]</scope>
    <source>
        <strain evidence="11 13">VIT-2023</strain>
    </source>
</reference>
<evidence type="ECO:0000313" key="13">
    <source>
        <dbReference type="Proteomes" id="UP001387110"/>
    </source>
</evidence>
<evidence type="ECO:0000313" key="11">
    <source>
        <dbReference type="EMBL" id="MEI4462253.1"/>
    </source>
</evidence>
<keyword evidence="3" id="KW-1003">Cell membrane</keyword>
<name>A0A0V8GFH3_9BACL</name>
<comment type="caution">
    <text evidence="10">The sequence shown here is derived from an EMBL/GenBank/DDBJ whole genome shotgun (WGS) entry which is preliminary data.</text>
</comment>
<protein>
    <submittedName>
        <fullName evidence="10 11">Amino acid ABC transporter permease</fullName>
    </submittedName>
</protein>
<dbReference type="InterPro" id="IPR035906">
    <property type="entry name" value="MetI-like_sf"/>
</dbReference>
<dbReference type="PANTHER" id="PTHR30614">
    <property type="entry name" value="MEMBRANE COMPONENT OF AMINO ACID ABC TRANSPORTER"/>
    <property type="match status" value="1"/>
</dbReference>
<dbReference type="GO" id="GO:0015184">
    <property type="term" value="F:L-cystine transmembrane transporter activity"/>
    <property type="evidence" value="ECO:0007669"/>
    <property type="project" value="TreeGrafter"/>
</dbReference>
<comment type="subcellular location">
    <subcellularLocation>
        <location evidence="1 8">Cell membrane</location>
        <topology evidence="1 8">Multi-pass membrane protein</topology>
    </subcellularLocation>
</comment>
<comment type="similarity">
    <text evidence="8">Belongs to the binding-protein-dependent transport system permease family.</text>
</comment>
<evidence type="ECO:0000256" key="2">
    <source>
        <dbReference type="ARBA" id="ARBA00022448"/>
    </source>
</evidence>
<feature type="transmembrane region" description="Helical" evidence="8">
    <location>
        <begin position="178"/>
        <end position="197"/>
    </location>
</feature>
<dbReference type="EMBL" id="JBAWKY010000002">
    <property type="protein sequence ID" value="MEI4462253.1"/>
    <property type="molecule type" value="Genomic_DNA"/>
</dbReference>
<evidence type="ECO:0000256" key="5">
    <source>
        <dbReference type="ARBA" id="ARBA00022970"/>
    </source>
</evidence>
<keyword evidence="2 8" id="KW-0813">Transport</keyword>
<dbReference type="GO" id="GO:0043190">
    <property type="term" value="C:ATP-binding cassette (ABC) transporter complex"/>
    <property type="evidence" value="ECO:0007669"/>
    <property type="project" value="InterPro"/>
</dbReference>
<keyword evidence="5" id="KW-0029">Amino-acid transport</keyword>
<evidence type="ECO:0000313" key="10">
    <source>
        <dbReference type="EMBL" id="KSU49020.1"/>
    </source>
</evidence>
<dbReference type="InterPro" id="IPR010065">
    <property type="entry name" value="AA_ABC_transptr_permease_3TM"/>
</dbReference>
<dbReference type="PANTHER" id="PTHR30614:SF0">
    <property type="entry name" value="L-CYSTINE TRANSPORT SYSTEM PERMEASE PROTEIN TCYL"/>
    <property type="match status" value="1"/>
</dbReference>
<dbReference type="InterPro" id="IPR043429">
    <property type="entry name" value="ArtM/GltK/GlnP/TcyL/YhdX-like"/>
</dbReference>
<evidence type="ECO:0000256" key="3">
    <source>
        <dbReference type="ARBA" id="ARBA00022475"/>
    </source>
</evidence>
<reference evidence="10 12" key="1">
    <citation type="journal article" date="2015" name="Int. J. Syst. Evol. Microbiol.">
        <title>Exiguobacterium enclense sp. nov., isolated from sediment.</title>
        <authorList>
            <person name="Dastager S.G."/>
            <person name="Mawlankar R."/>
            <person name="Sonalkar V.V."/>
            <person name="Thorat M.N."/>
            <person name="Mual P."/>
            <person name="Verma A."/>
            <person name="Krishnamurthi S."/>
            <person name="Tang S.K."/>
            <person name="Li W.J."/>
        </authorList>
    </citation>
    <scope>NUCLEOTIDE SEQUENCE [LARGE SCALE GENOMIC DNA]</scope>
    <source>
        <strain evidence="10 12">NIO-1109</strain>
    </source>
</reference>
<feature type="transmembrane region" description="Helical" evidence="8">
    <location>
        <begin position="20"/>
        <end position="42"/>
    </location>
</feature>
<dbReference type="Gene3D" id="1.10.3720.10">
    <property type="entry name" value="MetI-like"/>
    <property type="match status" value="1"/>
</dbReference>
<organism evidence="10 12">
    <name type="scientific">Exiguobacterium indicum</name>
    <dbReference type="NCBI Taxonomy" id="296995"/>
    <lineage>
        <taxon>Bacteria</taxon>
        <taxon>Bacillati</taxon>
        <taxon>Bacillota</taxon>
        <taxon>Bacilli</taxon>
        <taxon>Bacillales</taxon>
        <taxon>Bacillales Family XII. Incertae Sedis</taxon>
        <taxon>Exiguobacterium</taxon>
    </lineage>
</organism>
<dbReference type="EMBL" id="LNQL01000002">
    <property type="protein sequence ID" value="KSU49020.1"/>
    <property type="molecule type" value="Genomic_DNA"/>
</dbReference>
<keyword evidence="13" id="KW-1185">Reference proteome</keyword>
<accession>A0A0V8GFH3</accession>
<dbReference type="RefSeq" id="WP_023467332.1">
    <property type="nucleotide sequence ID" value="NZ_FMYN01000002.1"/>
</dbReference>
<keyword evidence="7 8" id="KW-0472">Membrane</keyword>
<evidence type="ECO:0000256" key="6">
    <source>
        <dbReference type="ARBA" id="ARBA00022989"/>
    </source>
</evidence>
<dbReference type="CDD" id="cd06261">
    <property type="entry name" value="TM_PBP2"/>
    <property type="match status" value="1"/>
</dbReference>
<proteinExistence type="inferred from homology"/>
<feature type="domain" description="ABC transmembrane type-1" evidence="9">
    <location>
        <begin position="19"/>
        <end position="205"/>
    </location>
</feature>
<evidence type="ECO:0000256" key="1">
    <source>
        <dbReference type="ARBA" id="ARBA00004651"/>
    </source>
</evidence>
<dbReference type="PROSITE" id="PS50928">
    <property type="entry name" value="ABC_TM1"/>
    <property type="match status" value="1"/>
</dbReference>
<evidence type="ECO:0000256" key="4">
    <source>
        <dbReference type="ARBA" id="ARBA00022692"/>
    </source>
</evidence>
<keyword evidence="6 8" id="KW-1133">Transmembrane helix</keyword>
<dbReference type="GeneID" id="90835856"/>
<dbReference type="OrthoDB" id="9805999at2"/>